<dbReference type="PROSITE" id="PS51819">
    <property type="entry name" value="VOC"/>
    <property type="match status" value="1"/>
</dbReference>
<feature type="domain" description="VOC" evidence="2">
    <location>
        <begin position="8"/>
        <end position="122"/>
    </location>
</feature>
<dbReference type="InterPro" id="IPR029068">
    <property type="entry name" value="Glyas_Bleomycin-R_OHBP_Dase"/>
</dbReference>
<organism evidence="3 4">
    <name type="scientific">Paenibacillus physcomitrellae</name>
    <dbReference type="NCBI Taxonomy" id="1619311"/>
    <lineage>
        <taxon>Bacteria</taxon>
        <taxon>Bacillati</taxon>
        <taxon>Bacillota</taxon>
        <taxon>Bacilli</taxon>
        <taxon>Bacillales</taxon>
        <taxon>Paenibacillaceae</taxon>
        <taxon>Paenibacillus</taxon>
    </lineage>
</organism>
<accession>A0ABQ1FXE2</accession>
<dbReference type="InterPro" id="IPR004360">
    <property type="entry name" value="Glyas_Fos-R_dOase_dom"/>
</dbReference>
<comment type="caution">
    <text evidence="3">The sequence shown here is derived from an EMBL/GenBank/DDBJ whole genome shotgun (WGS) entry which is preliminary data.</text>
</comment>
<evidence type="ECO:0000313" key="3">
    <source>
        <dbReference type="EMBL" id="GGA33314.1"/>
    </source>
</evidence>
<reference evidence="4" key="1">
    <citation type="journal article" date="2019" name="Int. J. Syst. Evol. Microbiol.">
        <title>The Global Catalogue of Microorganisms (GCM) 10K type strain sequencing project: providing services to taxonomists for standard genome sequencing and annotation.</title>
        <authorList>
            <consortium name="The Broad Institute Genomics Platform"/>
            <consortium name="The Broad Institute Genome Sequencing Center for Infectious Disease"/>
            <person name="Wu L."/>
            <person name="Ma J."/>
        </authorList>
    </citation>
    <scope>NUCLEOTIDE SEQUENCE [LARGE SCALE GENOMIC DNA]</scope>
    <source>
        <strain evidence="4">CGMCC 1.15044</strain>
    </source>
</reference>
<dbReference type="Proteomes" id="UP000609323">
    <property type="component" value="Unassembled WGS sequence"/>
</dbReference>
<dbReference type="InterPro" id="IPR037523">
    <property type="entry name" value="VOC_core"/>
</dbReference>
<evidence type="ECO:0000259" key="2">
    <source>
        <dbReference type="PROSITE" id="PS51819"/>
    </source>
</evidence>
<proteinExistence type="predicted"/>
<dbReference type="CDD" id="cd06587">
    <property type="entry name" value="VOC"/>
    <property type="match status" value="1"/>
</dbReference>
<dbReference type="RefSeq" id="WP_094094962.1">
    <property type="nucleotide sequence ID" value="NZ_BMHF01000005.1"/>
</dbReference>
<keyword evidence="4" id="KW-1185">Reference proteome</keyword>
<dbReference type="PROSITE" id="PS00934">
    <property type="entry name" value="GLYOXALASE_I_1"/>
    <property type="match status" value="1"/>
</dbReference>
<keyword evidence="1" id="KW-0479">Metal-binding</keyword>
<dbReference type="EMBL" id="BMHF01000005">
    <property type="protein sequence ID" value="GGA33314.1"/>
    <property type="molecule type" value="Genomic_DNA"/>
</dbReference>
<name>A0ABQ1FXE2_9BACL</name>
<protein>
    <recommendedName>
        <fullName evidence="2">VOC domain-containing protein</fullName>
    </recommendedName>
</protein>
<dbReference type="InterPro" id="IPR018146">
    <property type="entry name" value="Glyoxalase_1_CS"/>
</dbReference>
<dbReference type="Pfam" id="PF00903">
    <property type="entry name" value="Glyoxalase"/>
    <property type="match status" value="1"/>
</dbReference>
<dbReference type="SUPFAM" id="SSF54593">
    <property type="entry name" value="Glyoxalase/Bleomycin resistance protein/Dihydroxybiphenyl dioxygenase"/>
    <property type="match status" value="1"/>
</dbReference>
<sequence length="127" mass="14235">MSSSLIQGISQVSVTVNNIPQALAFYGEVLGLPLLFSSDSMALVECGSVRLILSVPERPEFDHPGSVLYFSVGNIHDAYQEFLRKGVEFRDEPHVITEMQGVRTWMVFFYDPDRNLHALTSEENIGE</sequence>
<evidence type="ECO:0000256" key="1">
    <source>
        <dbReference type="ARBA" id="ARBA00022723"/>
    </source>
</evidence>
<dbReference type="Gene3D" id="3.10.180.10">
    <property type="entry name" value="2,3-Dihydroxybiphenyl 1,2-Dioxygenase, domain 1"/>
    <property type="match status" value="1"/>
</dbReference>
<evidence type="ECO:0000313" key="4">
    <source>
        <dbReference type="Proteomes" id="UP000609323"/>
    </source>
</evidence>
<gene>
    <name evidence="3" type="ORF">GCM10010917_18080</name>
</gene>